<sequence>MTPFIPFAVISSFLIHATDAIPINPSSTNDNSNDLLRGGHSVQEINSFYSVGLSLLQFDLLCILYVFFRTFMLANTKSSKARTLSMTHRLPFYLACSDLLIYASLTTNLIYPVFNGRTWLGTSCKIVSASFYIASIGNMILVCELSILSWSRVCKKTYAQLGKFDYRMFIAPCLIPFIITIPAFNSFGSDEYWCFMVHDDIVFRGVFLSISFTIFTITTFCYISIIYEIKTAEINSGNQHFYRATRKISAYLSMYILQWTPFIIFVIIDFLDHAKMYVFFACAAFIPIGGILNAVQYVLNEGCFHDDNRSHALSRWSHPTTPKSAKAKCMLDDDADDLKMAKSKVETIDLSELCNLESCQPENSQRISISLN</sequence>
<evidence type="ECO:0000256" key="1">
    <source>
        <dbReference type="ARBA" id="ARBA00004141"/>
    </source>
</evidence>
<comment type="subcellular location">
    <subcellularLocation>
        <location evidence="1">Membrane</location>
        <topology evidence="1">Multi-pass membrane protein</topology>
    </subcellularLocation>
</comment>
<comment type="caution">
    <text evidence="8">The sequence shown here is derived from an EMBL/GenBank/DDBJ whole genome shotgun (WGS) entry which is preliminary data.</text>
</comment>
<dbReference type="EMBL" id="CAJVPP010000214">
    <property type="protein sequence ID" value="CAG8456666.1"/>
    <property type="molecule type" value="Genomic_DNA"/>
</dbReference>
<dbReference type="PANTHER" id="PTHR23112">
    <property type="entry name" value="G PROTEIN-COUPLED RECEPTOR 157-RELATED"/>
    <property type="match status" value="1"/>
</dbReference>
<feature type="transmembrane region" description="Helical" evidence="5">
    <location>
        <begin position="126"/>
        <end position="148"/>
    </location>
</feature>
<reference evidence="8" key="1">
    <citation type="submission" date="2021-06" db="EMBL/GenBank/DDBJ databases">
        <authorList>
            <person name="Kallberg Y."/>
            <person name="Tangrot J."/>
            <person name="Rosling A."/>
        </authorList>
    </citation>
    <scope>NUCLEOTIDE SEQUENCE</scope>
    <source>
        <strain evidence="8">87-6 pot B 2015</strain>
    </source>
</reference>
<keyword evidence="4 5" id="KW-0472">Membrane</keyword>
<keyword evidence="9" id="KW-1185">Reference proteome</keyword>
<feature type="signal peptide" evidence="6">
    <location>
        <begin position="1"/>
        <end position="20"/>
    </location>
</feature>
<dbReference type="Gene3D" id="1.20.1070.10">
    <property type="entry name" value="Rhodopsin 7-helix transmembrane proteins"/>
    <property type="match status" value="1"/>
</dbReference>
<evidence type="ECO:0000256" key="2">
    <source>
        <dbReference type="ARBA" id="ARBA00022692"/>
    </source>
</evidence>
<evidence type="ECO:0000256" key="5">
    <source>
        <dbReference type="SAM" id="Phobius"/>
    </source>
</evidence>
<dbReference type="Proteomes" id="UP000789375">
    <property type="component" value="Unassembled WGS sequence"/>
</dbReference>
<protein>
    <submittedName>
        <fullName evidence="8">10657_t:CDS:1</fullName>
    </submittedName>
</protein>
<dbReference type="SUPFAM" id="SSF81321">
    <property type="entry name" value="Family A G protein-coupled receptor-like"/>
    <property type="match status" value="1"/>
</dbReference>
<evidence type="ECO:0000313" key="8">
    <source>
        <dbReference type="EMBL" id="CAG8456666.1"/>
    </source>
</evidence>
<dbReference type="GO" id="GO:0007189">
    <property type="term" value="P:adenylate cyclase-activating G protein-coupled receptor signaling pathway"/>
    <property type="evidence" value="ECO:0007669"/>
    <property type="project" value="TreeGrafter"/>
</dbReference>
<evidence type="ECO:0000259" key="7">
    <source>
        <dbReference type="PROSITE" id="PS50262"/>
    </source>
</evidence>
<dbReference type="InterPro" id="IPR017452">
    <property type="entry name" value="GPCR_Rhodpsn_7TM"/>
</dbReference>
<organism evidence="8 9">
    <name type="scientific">Funneliformis mosseae</name>
    <name type="common">Endomycorrhizal fungus</name>
    <name type="synonym">Glomus mosseae</name>
    <dbReference type="NCBI Taxonomy" id="27381"/>
    <lineage>
        <taxon>Eukaryota</taxon>
        <taxon>Fungi</taxon>
        <taxon>Fungi incertae sedis</taxon>
        <taxon>Mucoromycota</taxon>
        <taxon>Glomeromycotina</taxon>
        <taxon>Glomeromycetes</taxon>
        <taxon>Glomerales</taxon>
        <taxon>Glomeraceae</taxon>
        <taxon>Funneliformis</taxon>
    </lineage>
</organism>
<feature type="transmembrane region" description="Helical" evidence="5">
    <location>
        <begin position="248"/>
        <end position="271"/>
    </location>
</feature>
<feature type="transmembrane region" description="Helical" evidence="5">
    <location>
        <begin position="48"/>
        <end position="71"/>
    </location>
</feature>
<name>A0A9N8YUI4_FUNMO</name>
<feature type="transmembrane region" description="Helical" evidence="5">
    <location>
        <begin position="169"/>
        <end position="189"/>
    </location>
</feature>
<dbReference type="GO" id="GO:0005886">
    <property type="term" value="C:plasma membrane"/>
    <property type="evidence" value="ECO:0007669"/>
    <property type="project" value="TreeGrafter"/>
</dbReference>
<evidence type="ECO:0000313" key="9">
    <source>
        <dbReference type="Proteomes" id="UP000789375"/>
    </source>
</evidence>
<feature type="domain" description="G-protein coupled receptors family 1 profile" evidence="7">
    <location>
        <begin position="59"/>
        <end position="297"/>
    </location>
</feature>
<keyword evidence="3 5" id="KW-1133">Transmembrane helix</keyword>
<dbReference type="PROSITE" id="PS50262">
    <property type="entry name" value="G_PROTEIN_RECEP_F1_2"/>
    <property type="match status" value="1"/>
</dbReference>
<evidence type="ECO:0000256" key="6">
    <source>
        <dbReference type="SAM" id="SignalP"/>
    </source>
</evidence>
<dbReference type="CDD" id="cd00637">
    <property type="entry name" value="7tm_classA_rhodopsin-like"/>
    <property type="match status" value="1"/>
</dbReference>
<dbReference type="GO" id="GO:0004930">
    <property type="term" value="F:G protein-coupled receptor activity"/>
    <property type="evidence" value="ECO:0007669"/>
    <property type="project" value="TreeGrafter"/>
</dbReference>
<accession>A0A9N8YUI4</accession>
<proteinExistence type="predicted"/>
<dbReference type="AlphaFoldDB" id="A0A9N8YUI4"/>
<keyword evidence="2 5" id="KW-0812">Transmembrane</keyword>
<keyword evidence="6" id="KW-0732">Signal</keyword>
<evidence type="ECO:0000256" key="3">
    <source>
        <dbReference type="ARBA" id="ARBA00022989"/>
    </source>
</evidence>
<feature type="transmembrane region" description="Helical" evidence="5">
    <location>
        <begin position="277"/>
        <end position="299"/>
    </location>
</feature>
<feature type="transmembrane region" description="Helical" evidence="5">
    <location>
        <begin position="201"/>
        <end position="227"/>
    </location>
</feature>
<gene>
    <name evidence="8" type="ORF">FMOSSE_LOCUS1824</name>
</gene>
<feature type="chain" id="PRO_5040492708" evidence="6">
    <location>
        <begin position="21"/>
        <end position="372"/>
    </location>
</feature>
<dbReference type="PANTHER" id="PTHR23112:SF0">
    <property type="entry name" value="TRANSMEMBRANE PROTEIN 116"/>
    <property type="match status" value="1"/>
</dbReference>
<feature type="transmembrane region" description="Helical" evidence="5">
    <location>
        <begin position="92"/>
        <end position="114"/>
    </location>
</feature>
<evidence type="ECO:0000256" key="4">
    <source>
        <dbReference type="ARBA" id="ARBA00023136"/>
    </source>
</evidence>